<dbReference type="InterPro" id="IPR050745">
    <property type="entry name" value="Multifunctional_regulatory"/>
</dbReference>
<keyword evidence="1" id="KW-0677">Repeat</keyword>
<evidence type="ECO:0000256" key="1">
    <source>
        <dbReference type="ARBA" id="ARBA00022737"/>
    </source>
</evidence>
<dbReference type="SMART" id="SM00248">
    <property type="entry name" value="ANK"/>
    <property type="match status" value="2"/>
</dbReference>
<organism evidence="5 6">
    <name type="scientific">Natronospira bacteriovora</name>
    <dbReference type="NCBI Taxonomy" id="3069753"/>
    <lineage>
        <taxon>Bacteria</taxon>
        <taxon>Pseudomonadati</taxon>
        <taxon>Pseudomonadota</taxon>
        <taxon>Gammaproteobacteria</taxon>
        <taxon>Natronospirales</taxon>
        <taxon>Natronospiraceae</taxon>
        <taxon>Natronospira</taxon>
    </lineage>
</organism>
<dbReference type="PROSITE" id="PS50088">
    <property type="entry name" value="ANK_REPEAT"/>
    <property type="match status" value="1"/>
</dbReference>
<comment type="caution">
    <text evidence="5">The sequence shown here is derived from an EMBL/GenBank/DDBJ whole genome shotgun (WGS) entry which is preliminary data.</text>
</comment>
<proteinExistence type="predicted"/>
<evidence type="ECO:0000256" key="4">
    <source>
        <dbReference type="SAM" id="SignalP"/>
    </source>
</evidence>
<keyword evidence="4" id="KW-0732">Signal</keyword>
<reference evidence="5 6" key="1">
    <citation type="submission" date="2023-08" db="EMBL/GenBank/DDBJ databases">
        <title>Whole-genome sequencing of halo(alkali)philic microorganisms from hypersaline lakes.</title>
        <authorList>
            <person name="Sorokin D.Y."/>
            <person name="Abbas B."/>
            <person name="Merkel A.Y."/>
        </authorList>
    </citation>
    <scope>NUCLEOTIDE SEQUENCE [LARGE SCALE GENOMIC DNA]</scope>
    <source>
        <strain evidence="5 6">AB-CW4</strain>
    </source>
</reference>
<dbReference type="InterPro" id="IPR002110">
    <property type="entry name" value="Ankyrin_rpt"/>
</dbReference>
<dbReference type="Proteomes" id="UP001239019">
    <property type="component" value="Unassembled WGS sequence"/>
</dbReference>
<evidence type="ECO:0000256" key="3">
    <source>
        <dbReference type="PROSITE-ProRule" id="PRU00023"/>
    </source>
</evidence>
<accession>A0ABU0W3R2</accession>
<dbReference type="RefSeq" id="WP_306727108.1">
    <property type="nucleotide sequence ID" value="NZ_JAVDDT010000001.1"/>
</dbReference>
<dbReference type="SUPFAM" id="SSF48403">
    <property type="entry name" value="Ankyrin repeat"/>
    <property type="match status" value="1"/>
</dbReference>
<dbReference type="PANTHER" id="PTHR24189">
    <property type="entry name" value="MYOTROPHIN"/>
    <property type="match status" value="1"/>
</dbReference>
<dbReference type="PROSITE" id="PS50297">
    <property type="entry name" value="ANK_REP_REGION"/>
    <property type="match status" value="1"/>
</dbReference>
<sequence length="192" mass="21341">MCKSGVKLFFLMFSSSSVAFAVDRPLSDQAYANLLMDGSAEEVAAAIDAGADPSLQFFPRRRVEFRDPWRGVTMESPSALMVTILYNDLDVTRVLLEAGADVEEWLKHGRTALDLAAMTGDEERVELLLDAGADASARINANFRMHWQWSCKSAAFFAVRNEKMSGTIADMRLIAGHLTPDERWPQCGPHRK</sequence>
<dbReference type="PANTHER" id="PTHR24189:SF50">
    <property type="entry name" value="ANKYRIN REPEAT AND SOCS BOX PROTEIN 2"/>
    <property type="match status" value="1"/>
</dbReference>
<keyword evidence="2 3" id="KW-0040">ANK repeat</keyword>
<keyword evidence="6" id="KW-1185">Reference proteome</keyword>
<evidence type="ECO:0000256" key="2">
    <source>
        <dbReference type="ARBA" id="ARBA00023043"/>
    </source>
</evidence>
<feature type="chain" id="PRO_5046549811" evidence="4">
    <location>
        <begin position="22"/>
        <end position="192"/>
    </location>
</feature>
<evidence type="ECO:0000313" key="5">
    <source>
        <dbReference type="EMBL" id="MDQ2068626.1"/>
    </source>
</evidence>
<protein>
    <submittedName>
        <fullName evidence="5">Ankyrin repeat domain-containing protein</fullName>
    </submittedName>
</protein>
<dbReference type="Gene3D" id="1.25.40.20">
    <property type="entry name" value="Ankyrin repeat-containing domain"/>
    <property type="match status" value="1"/>
</dbReference>
<name>A0ABU0W3R2_9GAMM</name>
<dbReference type="Pfam" id="PF12796">
    <property type="entry name" value="Ank_2"/>
    <property type="match status" value="1"/>
</dbReference>
<dbReference type="EMBL" id="JAVDDT010000001">
    <property type="protein sequence ID" value="MDQ2068626.1"/>
    <property type="molecule type" value="Genomic_DNA"/>
</dbReference>
<dbReference type="InterPro" id="IPR036770">
    <property type="entry name" value="Ankyrin_rpt-contain_sf"/>
</dbReference>
<feature type="repeat" description="ANK" evidence="3">
    <location>
        <begin position="108"/>
        <end position="140"/>
    </location>
</feature>
<feature type="signal peptide" evidence="4">
    <location>
        <begin position="1"/>
        <end position="21"/>
    </location>
</feature>
<gene>
    <name evidence="5" type="ORF">RBH19_01905</name>
</gene>
<evidence type="ECO:0000313" key="6">
    <source>
        <dbReference type="Proteomes" id="UP001239019"/>
    </source>
</evidence>